<accession>A0A8K0DE11</accession>
<evidence type="ECO:0000256" key="6">
    <source>
        <dbReference type="RuleBase" id="RU362006"/>
    </source>
</evidence>
<keyword evidence="5 6" id="KW-0472">Membrane</keyword>
<dbReference type="Proteomes" id="UP000801492">
    <property type="component" value="Unassembled WGS sequence"/>
</dbReference>
<comment type="similarity">
    <text evidence="2 6">Belongs to the DP1 family.</text>
</comment>
<gene>
    <name evidence="7" type="ORF">ILUMI_02141</name>
</gene>
<evidence type="ECO:0000256" key="1">
    <source>
        <dbReference type="ARBA" id="ARBA00004141"/>
    </source>
</evidence>
<dbReference type="PANTHER" id="PTHR12300:SF161">
    <property type="entry name" value="RECEPTOR EXPRESSION-ENHANCING PROTEIN"/>
    <property type="match status" value="1"/>
</dbReference>
<feature type="transmembrane region" description="Helical" evidence="6">
    <location>
        <begin position="90"/>
        <end position="107"/>
    </location>
</feature>
<evidence type="ECO:0000256" key="4">
    <source>
        <dbReference type="ARBA" id="ARBA00022989"/>
    </source>
</evidence>
<evidence type="ECO:0000313" key="7">
    <source>
        <dbReference type="EMBL" id="KAF2904044.1"/>
    </source>
</evidence>
<name>A0A8K0DE11_IGNLU</name>
<evidence type="ECO:0000313" key="8">
    <source>
        <dbReference type="Proteomes" id="UP000801492"/>
    </source>
</evidence>
<dbReference type="InterPro" id="IPR004345">
    <property type="entry name" value="TB2_DP1_HVA22"/>
</dbReference>
<reference evidence="7" key="1">
    <citation type="submission" date="2019-08" db="EMBL/GenBank/DDBJ databases">
        <title>The genome of the North American firefly Photinus pyralis.</title>
        <authorList>
            <consortium name="Photinus pyralis genome working group"/>
            <person name="Fallon T.R."/>
            <person name="Sander Lower S.E."/>
            <person name="Weng J.-K."/>
        </authorList>
    </citation>
    <scope>NUCLEOTIDE SEQUENCE</scope>
    <source>
        <strain evidence="7">TRF0915ILg1</strain>
        <tissue evidence="7">Whole body</tissue>
    </source>
</reference>
<sequence>MANDVSELKQKIENNLNDDSKPWAPILKYLEEVSGLNRTNIFWGFVAFVGLWLAFGLAGQLICNFIGIVYPAYASVHAIESRAINDDTKWLTYWVVFSIFSLIEYFADFIVGWFSLYWLIKSVFFLWLMIPTDLNGSLMIYKNVIKPYFLQYHETVDKACSAVQAKASEIIEHKNK</sequence>
<dbReference type="EMBL" id="VTPC01000874">
    <property type="protein sequence ID" value="KAF2904044.1"/>
    <property type="molecule type" value="Genomic_DNA"/>
</dbReference>
<dbReference type="AlphaFoldDB" id="A0A8K0DE11"/>
<evidence type="ECO:0000256" key="3">
    <source>
        <dbReference type="ARBA" id="ARBA00022692"/>
    </source>
</evidence>
<feature type="transmembrane region" description="Helical" evidence="6">
    <location>
        <begin position="113"/>
        <end position="130"/>
    </location>
</feature>
<evidence type="ECO:0000256" key="5">
    <source>
        <dbReference type="ARBA" id="ARBA00023136"/>
    </source>
</evidence>
<comment type="caution">
    <text evidence="7">The sequence shown here is derived from an EMBL/GenBank/DDBJ whole genome shotgun (WGS) entry which is preliminary data.</text>
</comment>
<keyword evidence="8" id="KW-1185">Reference proteome</keyword>
<keyword evidence="4 6" id="KW-1133">Transmembrane helix</keyword>
<comment type="subcellular location">
    <subcellularLocation>
        <location evidence="1 6">Membrane</location>
        <topology evidence="1 6">Multi-pass membrane protein</topology>
    </subcellularLocation>
</comment>
<organism evidence="7 8">
    <name type="scientific">Ignelater luminosus</name>
    <name type="common">Cucubano</name>
    <name type="synonym">Pyrophorus luminosus</name>
    <dbReference type="NCBI Taxonomy" id="2038154"/>
    <lineage>
        <taxon>Eukaryota</taxon>
        <taxon>Metazoa</taxon>
        <taxon>Ecdysozoa</taxon>
        <taxon>Arthropoda</taxon>
        <taxon>Hexapoda</taxon>
        <taxon>Insecta</taxon>
        <taxon>Pterygota</taxon>
        <taxon>Neoptera</taxon>
        <taxon>Endopterygota</taxon>
        <taxon>Coleoptera</taxon>
        <taxon>Polyphaga</taxon>
        <taxon>Elateriformia</taxon>
        <taxon>Elateroidea</taxon>
        <taxon>Elateridae</taxon>
        <taxon>Agrypninae</taxon>
        <taxon>Pyrophorini</taxon>
        <taxon>Ignelater</taxon>
    </lineage>
</organism>
<evidence type="ECO:0000256" key="2">
    <source>
        <dbReference type="ARBA" id="ARBA00008573"/>
    </source>
</evidence>
<protein>
    <recommendedName>
        <fullName evidence="6">Receptor expression-enhancing protein</fullName>
    </recommendedName>
</protein>
<feature type="transmembrane region" description="Helical" evidence="6">
    <location>
        <begin position="41"/>
        <end position="70"/>
    </location>
</feature>
<dbReference type="OrthoDB" id="10009287at2759"/>
<keyword evidence="3 6" id="KW-0812">Transmembrane</keyword>
<dbReference type="PANTHER" id="PTHR12300">
    <property type="entry name" value="HVA22-LIKE PROTEINS"/>
    <property type="match status" value="1"/>
</dbReference>
<dbReference type="Pfam" id="PF03134">
    <property type="entry name" value="TB2_DP1_HVA22"/>
    <property type="match status" value="1"/>
</dbReference>
<proteinExistence type="inferred from homology"/>
<dbReference type="GO" id="GO:0016020">
    <property type="term" value="C:membrane"/>
    <property type="evidence" value="ECO:0007669"/>
    <property type="project" value="UniProtKB-SubCell"/>
</dbReference>